<name>A0ABV0DEI3_9PSED</name>
<evidence type="ECO:0000256" key="2">
    <source>
        <dbReference type="SAM" id="Phobius"/>
    </source>
</evidence>
<keyword evidence="4" id="KW-1185">Reference proteome</keyword>
<proteinExistence type="predicted"/>
<keyword evidence="2" id="KW-1133">Transmembrane helix</keyword>
<feature type="transmembrane region" description="Helical" evidence="2">
    <location>
        <begin position="554"/>
        <end position="582"/>
    </location>
</feature>
<dbReference type="Gene3D" id="2.180.10.10">
    <property type="entry name" value="RHS repeat-associated core"/>
    <property type="match status" value="1"/>
</dbReference>
<evidence type="ECO:0000313" key="3">
    <source>
        <dbReference type="EMBL" id="MEN8639188.1"/>
    </source>
</evidence>
<dbReference type="InterPro" id="IPR022385">
    <property type="entry name" value="Rhs_assc_core"/>
</dbReference>
<accession>A0ABV0DEI3</accession>
<feature type="transmembrane region" description="Helical" evidence="2">
    <location>
        <begin position="594"/>
        <end position="615"/>
    </location>
</feature>
<evidence type="ECO:0000256" key="1">
    <source>
        <dbReference type="SAM" id="MobiDB-lite"/>
    </source>
</evidence>
<dbReference type="RefSeq" id="WP_347149268.1">
    <property type="nucleotide sequence ID" value="NZ_JBDLYL010000005.1"/>
</dbReference>
<sequence>MTALTLEMGRQTFDGLGRQRSVSVAGRTTHYHYRPGQMPPTANTLADGKRVAYTYEAQLGNALLTSQADGEADERLSYHPQHCLPIHASGAQGVQHWHFTPSGQLQQDSWTVDGEPHSTTWHHSLNGLQLGFTDVAGVKHQREHDAFGRVNSVQVGEVRTLISYDGFSRPSTITTEDLASARTLSQHLSYDGMGRESSRTFTLSEGEQTRTFAQALTYSNLDQLVTRTWTEDGQTTEEHFAYDLRGRLVHYTAEAGAAPQDPFGNAIVEQRLRFNALDGLREVLSTFADGSQDTATFRYAENDPTQVVAIVHTHPSWPALIELTYDACGRVIHDSLGRSMAWNSQDRLTRVSYRGSTCHYRYNPSGQLCDRVVDDVLTRSFHSGAQLTHEQQDDQRIELVGDGTLFALNRVSDGVRQSILLGCDGQGSVRLEAGDTLRVCRYSAHGAQPRHAEHTAFGYCGERREPLTDWIIPAGYRPYDPLLMCFLVPDSESPFGRGGINPYAYCGGDPINRTDPDGHSWTTWVLAGTGIAVGIIATAFTFGTAGTAILGAGAFSATGMLAVGTAALNAISLGTGIAAMALEASGKDQKAASILGWISLGTGAASAVTGTLASLRAGASGLKGNALRMPGRAGKVAGRGRRGALHSPLESPPVRSRGGSSVLYETQVNGRGNHDVVWHERFLGSYRALETHGGGGLLMNSSGKMVDPVQLAIAEIAPRLKGVNPAVPFFLQACEGGSNGAAQKLANVLQRPVYGYDKVIALHDIGITHAARRTSQLTSTPIQKISWWRRLLGEKGPFSDYRKYEDARGRFYYPR</sequence>
<gene>
    <name evidence="3" type="ORF">ABFE88_05955</name>
</gene>
<protein>
    <submittedName>
        <fullName evidence="3">RHS repeat-associated core domain-containing protein</fullName>
    </submittedName>
</protein>
<dbReference type="PANTHER" id="PTHR32305">
    <property type="match status" value="1"/>
</dbReference>
<dbReference type="NCBIfam" id="TIGR03696">
    <property type="entry name" value="Rhs_assc_core"/>
    <property type="match status" value="1"/>
</dbReference>
<feature type="region of interest" description="Disordered" evidence="1">
    <location>
        <begin position="637"/>
        <end position="660"/>
    </location>
</feature>
<dbReference type="PANTHER" id="PTHR32305:SF15">
    <property type="entry name" value="PROTEIN RHSA-RELATED"/>
    <property type="match status" value="1"/>
</dbReference>
<keyword evidence="2" id="KW-0472">Membrane</keyword>
<reference evidence="3 4" key="1">
    <citation type="submission" date="2024-05" db="EMBL/GenBank/DDBJ databases">
        <title>Sequence of Lycoming College course isolates.</title>
        <authorList>
            <person name="Reigle C.A."/>
            <person name="Newman J.D."/>
        </authorList>
    </citation>
    <scope>NUCLEOTIDE SEQUENCE [LARGE SCALE GENOMIC DNA]</scope>
    <source>
        <strain evidence="3 4">CAR-09</strain>
    </source>
</reference>
<keyword evidence="2" id="KW-0812">Transmembrane</keyword>
<organism evidence="3 4">
    <name type="scientific">Pseudomonas sichuanensis</name>
    <dbReference type="NCBI Taxonomy" id="2213015"/>
    <lineage>
        <taxon>Bacteria</taxon>
        <taxon>Pseudomonadati</taxon>
        <taxon>Pseudomonadota</taxon>
        <taxon>Gammaproteobacteria</taxon>
        <taxon>Pseudomonadales</taxon>
        <taxon>Pseudomonadaceae</taxon>
        <taxon>Pseudomonas</taxon>
    </lineage>
</organism>
<dbReference type="EMBL" id="JBDLYL010000005">
    <property type="protein sequence ID" value="MEN8639188.1"/>
    <property type="molecule type" value="Genomic_DNA"/>
</dbReference>
<dbReference type="Proteomes" id="UP001424532">
    <property type="component" value="Unassembled WGS sequence"/>
</dbReference>
<feature type="transmembrane region" description="Helical" evidence="2">
    <location>
        <begin position="521"/>
        <end position="542"/>
    </location>
</feature>
<comment type="caution">
    <text evidence="3">The sequence shown here is derived from an EMBL/GenBank/DDBJ whole genome shotgun (WGS) entry which is preliminary data.</text>
</comment>
<dbReference type="InterPro" id="IPR050708">
    <property type="entry name" value="T6SS_VgrG/RHS"/>
</dbReference>
<evidence type="ECO:0000313" key="4">
    <source>
        <dbReference type="Proteomes" id="UP001424532"/>
    </source>
</evidence>